<accession>A0ABT7YT84</accession>
<proteinExistence type="predicted"/>
<dbReference type="RefSeq" id="WP_289958761.1">
    <property type="nucleotide sequence ID" value="NZ_JAUEMJ010000006.1"/>
</dbReference>
<evidence type="ECO:0000256" key="2">
    <source>
        <dbReference type="ARBA" id="ARBA00022679"/>
    </source>
</evidence>
<name>A0ABT7YT84_9ACTN</name>
<dbReference type="EC" id="2.1.1.-" evidence="4"/>
<dbReference type="InterPro" id="IPR029063">
    <property type="entry name" value="SAM-dependent_MTases_sf"/>
</dbReference>
<dbReference type="Proteomes" id="UP001171902">
    <property type="component" value="Unassembled WGS sequence"/>
</dbReference>
<keyword evidence="1 4" id="KW-0489">Methyltransferase</keyword>
<reference evidence="4" key="1">
    <citation type="submission" date="2023-06" db="EMBL/GenBank/DDBJ databases">
        <title>Gycomyces niveus sp.nov., a novel actinomycete isolated from soil in Shouguang.</title>
        <authorList>
            <person name="Yang X."/>
            <person name="Zhao J."/>
        </authorList>
    </citation>
    <scope>NUCLEOTIDE SEQUENCE</scope>
    <source>
        <strain evidence="4">NEAU C2</strain>
    </source>
</reference>
<dbReference type="GO" id="GO:0032259">
    <property type="term" value="P:methylation"/>
    <property type="evidence" value="ECO:0007669"/>
    <property type="project" value="UniProtKB-KW"/>
</dbReference>
<feature type="region of interest" description="Disordered" evidence="3">
    <location>
        <begin position="213"/>
        <end position="232"/>
    </location>
</feature>
<keyword evidence="2 4" id="KW-0808">Transferase</keyword>
<dbReference type="Pfam" id="PF02636">
    <property type="entry name" value="Methyltransf_28"/>
    <property type="match status" value="1"/>
</dbReference>
<gene>
    <name evidence="4" type="ORF">QWI33_19170</name>
</gene>
<evidence type="ECO:0000256" key="3">
    <source>
        <dbReference type="SAM" id="MobiDB-lite"/>
    </source>
</evidence>
<protein>
    <submittedName>
        <fullName evidence="4">SAM-dependent methyltransferase</fullName>
        <ecNumber evidence="4">2.1.1.-</ecNumber>
    </submittedName>
</protein>
<keyword evidence="5" id="KW-1185">Reference proteome</keyword>
<dbReference type="InterPro" id="IPR038375">
    <property type="entry name" value="NDUFAF7_sf"/>
</dbReference>
<evidence type="ECO:0000313" key="5">
    <source>
        <dbReference type="Proteomes" id="UP001171902"/>
    </source>
</evidence>
<dbReference type="SUPFAM" id="SSF53335">
    <property type="entry name" value="S-adenosyl-L-methionine-dependent methyltransferases"/>
    <property type="match status" value="1"/>
</dbReference>
<evidence type="ECO:0000313" key="4">
    <source>
        <dbReference type="EMBL" id="MDN3241854.1"/>
    </source>
</evidence>
<dbReference type="InterPro" id="IPR003788">
    <property type="entry name" value="NDUFAF7"/>
</dbReference>
<dbReference type="Gene3D" id="3.40.50.12710">
    <property type="match status" value="1"/>
</dbReference>
<sequence length="314" mass="34376">MTGFERWGEAMARTLYGPGGFYRRELPGRHFATSAQTPAFAQAIARLADQVDEGLGRPAGFTVVDVGAGGGELLERLAGLLDERVRLVAVDLRPRPPYLPGRVEWRAEPPERIEGLLIACELLDNAPCDVAVVDARGRARYEEVNGAGETRLGDLVTKADDAWLAQWWPIFTEGERAEIGAPREALWRNLTARLTRGTALAVDYGHLRHDRPKAGTMTGFKDGRETPPIPDGTRDVTAHVAVDAVPCDHLEPQREALLRLGLDATLPPLPMAFQDPVGYAQALAHAGAAARLTDPAGLGAHWWLRTDRWPDLRR</sequence>
<dbReference type="GO" id="GO:0008168">
    <property type="term" value="F:methyltransferase activity"/>
    <property type="evidence" value="ECO:0007669"/>
    <property type="project" value="UniProtKB-KW"/>
</dbReference>
<organism evidence="4 5">
    <name type="scientific">Glycomyces tritici</name>
    <dbReference type="NCBI Taxonomy" id="2665176"/>
    <lineage>
        <taxon>Bacteria</taxon>
        <taxon>Bacillati</taxon>
        <taxon>Actinomycetota</taxon>
        <taxon>Actinomycetes</taxon>
        <taxon>Glycomycetales</taxon>
        <taxon>Glycomycetaceae</taxon>
        <taxon>Glycomyces</taxon>
    </lineage>
</organism>
<evidence type="ECO:0000256" key="1">
    <source>
        <dbReference type="ARBA" id="ARBA00022603"/>
    </source>
</evidence>
<dbReference type="EMBL" id="JAUEMJ010000006">
    <property type="protein sequence ID" value="MDN3241854.1"/>
    <property type="molecule type" value="Genomic_DNA"/>
</dbReference>
<comment type="caution">
    <text evidence="4">The sequence shown here is derived from an EMBL/GenBank/DDBJ whole genome shotgun (WGS) entry which is preliminary data.</text>
</comment>